<protein>
    <submittedName>
        <fullName evidence="1">Uncharacterized protein</fullName>
    </submittedName>
</protein>
<comment type="caution">
    <text evidence="1">The sequence shown here is derived from an EMBL/GenBank/DDBJ whole genome shotgun (WGS) entry which is preliminary data.</text>
</comment>
<name>A0A0G2IVR0_9SYNE</name>
<dbReference type="AlphaFoldDB" id="A0A0G2IVR0"/>
<accession>A0A0G2IVR0</accession>
<proteinExistence type="predicted"/>
<evidence type="ECO:0000313" key="1">
    <source>
        <dbReference type="EMBL" id="KKZ11141.1"/>
    </source>
</evidence>
<evidence type="ECO:0000313" key="2">
    <source>
        <dbReference type="Proteomes" id="UP000035067"/>
    </source>
</evidence>
<sequence length="86" mass="9538">MTIKTSEWVHHRVSLSPRTDANMKALARRIGGDQGIVFDNSLDLYSRVNLYSRVKEIFLAQGGGTQGGGTLYVEDAQGNRTQIDVR</sequence>
<dbReference type="Proteomes" id="UP000035067">
    <property type="component" value="Unassembled WGS sequence"/>
</dbReference>
<organism evidence="1 2">
    <name type="scientific">Candidatus Synechococcus spongiarum SP3</name>
    <dbReference type="NCBI Taxonomy" id="1604020"/>
    <lineage>
        <taxon>Bacteria</taxon>
        <taxon>Bacillati</taxon>
        <taxon>Cyanobacteriota</taxon>
        <taxon>Cyanophyceae</taxon>
        <taxon>Synechococcales</taxon>
        <taxon>Synechococcaceae</taxon>
        <taxon>Synechococcus</taxon>
    </lineage>
</organism>
<reference evidence="1 2" key="1">
    <citation type="submission" date="2015-01" db="EMBL/GenBank/DDBJ databases">
        <title>Lifestyle Evolution in Cyanobacterial Symbionts of Sponges.</title>
        <authorList>
            <person name="Burgsdorf I."/>
            <person name="Slaby B.M."/>
            <person name="Handley K.M."/>
            <person name="Haber M."/>
            <person name="Blom J."/>
            <person name="Marshall C.W."/>
            <person name="Gilbert J.A."/>
            <person name="Hentschel U."/>
            <person name="Steindler L."/>
        </authorList>
    </citation>
    <scope>NUCLEOTIDE SEQUENCE [LARGE SCALE GENOMIC DNA]</scope>
    <source>
        <strain evidence="1">SP3</strain>
    </source>
</reference>
<dbReference type="EMBL" id="JXQG01000062">
    <property type="protein sequence ID" value="KKZ11141.1"/>
    <property type="molecule type" value="Genomic_DNA"/>
</dbReference>
<gene>
    <name evidence="1" type="ORF">TE42_08645</name>
</gene>
<dbReference type="PATRIC" id="fig|1604020.3.peg.1744"/>